<proteinExistence type="predicted"/>
<dbReference type="EMBL" id="OY726395">
    <property type="protein sequence ID" value="CAJ1585811.1"/>
    <property type="molecule type" value="Genomic_DNA"/>
</dbReference>
<gene>
    <name evidence="1" type="ORF">MU0050_003929</name>
</gene>
<dbReference type="Proteomes" id="UP001190466">
    <property type="component" value="Chromosome"/>
</dbReference>
<name>A0ABM9MIF0_9MYCO</name>
<dbReference type="RefSeq" id="WP_316511912.1">
    <property type="nucleotide sequence ID" value="NZ_OY726395.1"/>
</dbReference>
<evidence type="ECO:0008006" key="3">
    <source>
        <dbReference type="Google" id="ProtNLM"/>
    </source>
</evidence>
<sequence length="92" mass="9588">MSDVSSKPAALPKIAGLTLAATGVAHFVRPQLFEPITKPLFPRNTQQRIYAHGGIETALGLGLLSAKTRKAALLAGAGYLGYLGLSAARSTR</sequence>
<organism evidence="1 2">
    <name type="scientific">[Mycobacterium] wendilense</name>
    <dbReference type="NCBI Taxonomy" id="3064284"/>
    <lineage>
        <taxon>Bacteria</taxon>
        <taxon>Bacillati</taxon>
        <taxon>Actinomycetota</taxon>
        <taxon>Actinomycetes</taxon>
        <taxon>Mycobacteriales</taxon>
        <taxon>Mycobacteriaceae</taxon>
        <taxon>Mycolicibacter</taxon>
    </lineage>
</organism>
<protein>
    <recommendedName>
        <fullName evidence="3">DoxX family protein</fullName>
    </recommendedName>
</protein>
<reference evidence="1 2" key="1">
    <citation type="submission" date="2023-08" db="EMBL/GenBank/DDBJ databases">
        <authorList>
            <person name="Folkvardsen B D."/>
            <person name="Norman A."/>
        </authorList>
    </citation>
    <scope>NUCLEOTIDE SEQUENCE [LARGE SCALE GENOMIC DNA]</scope>
    <source>
        <strain evidence="1 2">Mu0050</strain>
    </source>
</reference>
<evidence type="ECO:0000313" key="2">
    <source>
        <dbReference type="Proteomes" id="UP001190466"/>
    </source>
</evidence>
<keyword evidence="2" id="KW-1185">Reference proteome</keyword>
<evidence type="ECO:0000313" key="1">
    <source>
        <dbReference type="EMBL" id="CAJ1585811.1"/>
    </source>
</evidence>
<accession>A0ABM9MIF0</accession>